<dbReference type="PANTHER" id="PTHR30535">
    <property type="entry name" value="VITAMIN B12-BINDING PROTEIN"/>
    <property type="match status" value="1"/>
</dbReference>
<reference evidence="2 3" key="1">
    <citation type="submission" date="2023-07" db="EMBL/GenBank/DDBJ databases">
        <title>Genomic Encyclopedia of Type Strains, Phase IV (KMG-IV): sequencing the most valuable type-strain genomes for metagenomic binning, comparative biology and taxonomic classification.</title>
        <authorList>
            <person name="Goeker M."/>
        </authorList>
    </citation>
    <scope>NUCLEOTIDE SEQUENCE [LARGE SCALE GENOMIC DNA]</scope>
    <source>
        <strain evidence="2 3">DSM 102814</strain>
    </source>
</reference>
<accession>A0ABU1K565</accession>
<feature type="domain" description="Fe/B12 periplasmic-binding" evidence="1">
    <location>
        <begin position="93"/>
        <end position="365"/>
    </location>
</feature>
<gene>
    <name evidence="2" type="ORF">GGR31_001398</name>
</gene>
<dbReference type="SUPFAM" id="SSF53807">
    <property type="entry name" value="Helical backbone' metal receptor"/>
    <property type="match status" value="1"/>
</dbReference>
<dbReference type="Proteomes" id="UP001257659">
    <property type="component" value="Unassembled WGS sequence"/>
</dbReference>
<dbReference type="Gene3D" id="3.40.50.1980">
    <property type="entry name" value="Nitrogenase molybdenum iron protein domain"/>
    <property type="match status" value="2"/>
</dbReference>
<keyword evidence="3" id="KW-1185">Reference proteome</keyword>
<dbReference type="InterPro" id="IPR050902">
    <property type="entry name" value="ABC_Transporter_SBP"/>
</dbReference>
<protein>
    <submittedName>
        <fullName evidence="2">Iron complex transport system substrate-binding protein</fullName>
    </submittedName>
</protein>
<dbReference type="PROSITE" id="PS51257">
    <property type="entry name" value="PROKAR_LIPOPROTEIN"/>
    <property type="match status" value="1"/>
</dbReference>
<sequence>MKKLIILFSCLFIFSCNQKNKQEKPVSTTEGKEIAINYAEGFTITDFGDYKIINVSSPWPKAEKKLTYLLAEKNAEIPKDVNYDQKVTIPVEKMVVTSTTHIPSLESLGVENTLVGFPNLDYISSEKTRKLINEGKIQELGENESINTEVLLNVEPDVVIGFSVESGNKTFQTIQKSGIPVIYNGDWTEAAPLGKAEWIKFFGAFYGKEKLAEKIFTEIESEYTSAKKLAENAQKKPSVLSGAMYKDVWYLPNGKSWQAQFIQDANATYLYRETDGNGSLSLAFESVLAKAQQADYWIAPGAFTSYEAMKNASEHYSKFKAFQEKEIYSYAGVTGETGGVLFYELAPNRPDFVLKDLIKIFHPELLENYQFAFFKPLD</sequence>
<name>A0ABU1K565_9FLAO</name>
<dbReference type="InterPro" id="IPR002491">
    <property type="entry name" value="ABC_transptr_periplasmic_BD"/>
</dbReference>
<dbReference type="PROSITE" id="PS50983">
    <property type="entry name" value="FE_B12_PBP"/>
    <property type="match status" value="1"/>
</dbReference>
<evidence type="ECO:0000313" key="3">
    <source>
        <dbReference type="Proteomes" id="UP001257659"/>
    </source>
</evidence>
<dbReference type="EMBL" id="JAVDQA010000003">
    <property type="protein sequence ID" value="MDR6300755.1"/>
    <property type="molecule type" value="Genomic_DNA"/>
</dbReference>
<proteinExistence type="predicted"/>
<dbReference type="Pfam" id="PF01497">
    <property type="entry name" value="Peripla_BP_2"/>
    <property type="match status" value="1"/>
</dbReference>
<comment type="caution">
    <text evidence="2">The sequence shown here is derived from an EMBL/GenBank/DDBJ whole genome shotgun (WGS) entry which is preliminary data.</text>
</comment>
<dbReference type="RefSeq" id="WP_309727654.1">
    <property type="nucleotide sequence ID" value="NZ_JAVDQA010000003.1"/>
</dbReference>
<organism evidence="2 3">
    <name type="scientific">Mesonia maritima</name>
    <dbReference type="NCBI Taxonomy" id="1793873"/>
    <lineage>
        <taxon>Bacteria</taxon>
        <taxon>Pseudomonadati</taxon>
        <taxon>Bacteroidota</taxon>
        <taxon>Flavobacteriia</taxon>
        <taxon>Flavobacteriales</taxon>
        <taxon>Flavobacteriaceae</taxon>
        <taxon>Mesonia</taxon>
    </lineage>
</organism>
<evidence type="ECO:0000313" key="2">
    <source>
        <dbReference type="EMBL" id="MDR6300755.1"/>
    </source>
</evidence>
<evidence type="ECO:0000259" key="1">
    <source>
        <dbReference type="PROSITE" id="PS50983"/>
    </source>
</evidence>
<dbReference type="PANTHER" id="PTHR30535:SF34">
    <property type="entry name" value="MOLYBDATE-BINDING PROTEIN MOLA"/>
    <property type="match status" value="1"/>
</dbReference>